<evidence type="ECO:0000313" key="2">
    <source>
        <dbReference type="EMBL" id="BBX47936.1"/>
    </source>
</evidence>
<dbReference type="InterPro" id="IPR010310">
    <property type="entry name" value="T7SS_ESAT-6-like"/>
</dbReference>
<reference evidence="2 3" key="1">
    <citation type="journal article" date="2019" name="Emerg. Microbes Infect.">
        <title>Comprehensive subspecies identification of 175 nontuberculous mycobacteria species based on 7547 genomic profiles.</title>
        <authorList>
            <person name="Matsumoto Y."/>
            <person name="Kinjo T."/>
            <person name="Motooka D."/>
            <person name="Nabeya D."/>
            <person name="Jung N."/>
            <person name="Uechi K."/>
            <person name="Horii T."/>
            <person name="Iida T."/>
            <person name="Fujita J."/>
            <person name="Nakamura S."/>
        </authorList>
    </citation>
    <scope>NUCLEOTIDE SEQUENCE [LARGE SCALE GENOMIC DNA]</scope>
    <source>
        <strain evidence="2 3">JCM 12404</strain>
    </source>
</reference>
<dbReference type="InterPro" id="IPR036689">
    <property type="entry name" value="ESAT-6-like_sf"/>
</dbReference>
<accession>A0A7I7L1T9</accession>
<gene>
    <name evidence="2" type="primary">esxF</name>
    <name evidence="2" type="ORF">MCOO_39510</name>
</gene>
<dbReference type="NCBIfam" id="TIGR03930">
    <property type="entry name" value="WXG100_ESAT6"/>
    <property type="match status" value="1"/>
</dbReference>
<dbReference type="EMBL" id="AP022569">
    <property type="protein sequence ID" value="BBX47936.1"/>
    <property type="molecule type" value="Genomic_DNA"/>
</dbReference>
<dbReference type="SUPFAM" id="SSF140453">
    <property type="entry name" value="EsxAB dimer-like"/>
    <property type="match status" value="1"/>
</dbReference>
<sequence length="103" mass="11055">MAERGTLRVQPEVMHSASQALSAAAKDLHTRLIELDGQVRELLARWRGGSGDAYGEAWDLWHRGTGEVQLGLSTLAKVVGVAGAEFQGHDQTATQALDGVYRG</sequence>
<evidence type="ECO:0000256" key="1">
    <source>
        <dbReference type="RuleBase" id="RU362001"/>
    </source>
</evidence>
<proteinExistence type="inferred from homology"/>
<organism evidence="2 3">
    <name type="scientific">Mycobacterium cookii</name>
    <dbReference type="NCBI Taxonomy" id="1775"/>
    <lineage>
        <taxon>Bacteria</taxon>
        <taxon>Bacillati</taxon>
        <taxon>Actinomycetota</taxon>
        <taxon>Actinomycetes</taxon>
        <taxon>Mycobacteriales</taxon>
        <taxon>Mycobacteriaceae</taxon>
        <taxon>Mycobacterium</taxon>
    </lineage>
</organism>
<comment type="similarity">
    <text evidence="1">Belongs to the WXG100 family.</text>
</comment>
<evidence type="ECO:0000313" key="3">
    <source>
        <dbReference type="Proteomes" id="UP000465866"/>
    </source>
</evidence>
<dbReference type="AlphaFoldDB" id="A0A7I7L1T9"/>
<keyword evidence="3" id="KW-1185">Reference proteome</keyword>
<dbReference type="Proteomes" id="UP000465866">
    <property type="component" value="Chromosome"/>
</dbReference>
<dbReference type="RefSeq" id="WP_163779370.1">
    <property type="nucleotide sequence ID" value="NZ_AP022569.1"/>
</dbReference>
<dbReference type="KEGG" id="mcoo:MCOO_39510"/>
<protein>
    <recommendedName>
        <fullName evidence="1">ESAT-6-like protein</fullName>
    </recommendedName>
</protein>
<dbReference type="Gene3D" id="1.10.287.1060">
    <property type="entry name" value="ESAT-6-like"/>
    <property type="match status" value="1"/>
</dbReference>
<name>A0A7I7L1T9_9MYCO</name>
<dbReference type="Pfam" id="PF06013">
    <property type="entry name" value="WXG100"/>
    <property type="match status" value="1"/>
</dbReference>